<dbReference type="EMBL" id="JARYMX010000003">
    <property type="protein sequence ID" value="KAJ9558603.1"/>
    <property type="molecule type" value="Genomic_DNA"/>
</dbReference>
<dbReference type="InterPro" id="IPR036047">
    <property type="entry name" value="F-box-like_dom_sf"/>
</dbReference>
<reference evidence="2" key="1">
    <citation type="submission" date="2023-03" db="EMBL/GenBank/DDBJ databases">
        <title>Chromosome-scale reference genome and RAD-based genetic map of yellow starthistle (Centaurea solstitialis) reveal putative structural variation and QTLs associated with invader traits.</title>
        <authorList>
            <person name="Reatini B."/>
            <person name="Cang F.A."/>
            <person name="Jiang Q."/>
            <person name="Mckibben M.T.W."/>
            <person name="Barker M.S."/>
            <person name="Rieseberg L.H."/>
            <person name="Dlugosch K.M."/>
        </authorList>
    </citation>
    <scope>NUCLEOTIDE SEQUENCE</scope>
    <source>
        <strain evidence="2">CAN-66</strain>
        <tissue evidence="2">Leaf</tissue>
    </source>
</reference>
<evidence type="ECO:0000313" key="2">
    <source>
        <dbReference type="EMBL" id="KAJ9558603.1"/>
    </source>
</evidence>
<name>A0AA38TKD7_9ASTR</name>
<protein>
    <recommendedName>
        <fullName evidence="1">F-box domain-containing protein</fullName>
    </recommendedName>
</protein>
<dbReference type="PANTHER" id="PTHR31672">
    <property type="entry name" value="BNACNNG10540D PROTEIN"/>
    <property type="match status" value="1"/>
</dbReference>
<dbReference type="Pfam" id="PF07734">
    <property type="entry name" value="FBA_1"/>
    <property type="match status" value="1"/>
</dbReference>
<keyword evidence="3" id="KW-1185">Reference proteome</keyword>
<dbReference type="InterPro" id="IPR017451">
    <property type="entry name" value="F-box-assoc_interact_dom"/>
</dbReference>
<dbReference type="PROSITE" id="PS50181">
    <property type="entry name" value="FBOX"/>
    <property type="match status" value="1"/>
</dbReference>
<dbReference type="InterPro" id="IPR006527">
    <property type="entry name" value="F-box-assoc_dom_typ1"/>
</dbReference>
<sequence length="391" mass="45115">MAVELPDELIVEILSFLPAKSLLRCRSVCKSWLNLISSTKFKPMHFHNFNQLNPRYFVRRVMDFFVVEVLYDEAFTLDCGTQIELPFCIRCIDLGCRIIGCCNGVVCLYNDEGGGYFDSDTLILWNPSIRRILPLPLPIFNVIQFEDSFVVVGFGYDNMSDDYKVVRLGYNDYYELLTRPRAEVYTLKTGIWREVMFPDDLCCFYIQYNWTQVFSNGCVHWIAHDPTPGVSHNSIMTFDITTERFGEILLPDDLLKVDPRTMMISVVGESLAVTYDDNLIDEAGVMSSTYKVWVMKEYKNPTSWTLMYNMHYPDIDDMGIPLQVQNKGDMIMESRDGNIILYNYSGHAFCICPGYVSLYKTYVDKYQESLALLDVGYSDSSEEVMEALLNM</sequence>
<dbReference type="SUPFAM" id="SSF81383">
    <property type="entry name" value="F-box domain"/>
    <property type="match status" value="1"/>
</dbReference>
<dbReference type="SMART" id="SM00256">
    <property type="entry name" value="FBOX"/>
    <property type="match status" value="1"/>
</dbReference>
<proteinExistence type="predicted"/>
<evidence type="ECO:0000259" key="1">
    <source>
        <dbReference type="PROSITE" id="PS50181"/>
    </source>
</evidence>
<dbReference type="NCBIfam" id="TIGR01640">
    <property type="entry name" value="F_box_assoc_1"/>
    <property type="match status" value="1"/>
</dbReference>
<organism evidence="2 3">
    <name type="scientific">Centaurea solstitialis</name>
    <name type="common">yellow star-thistle</name>
    <dbReference type="NCBI Taxonomy" id="347529"/>
    <lineage>
        <taxon>Eukaryota</taxon>
        <taxon>Viridiplantae</taxon>
        <taxon>Streptophyta</taxon>
        <taxon>Embryophyta</taxon>
        <taxon>Tracheophyta</taxon>
        <taxon>Spermatophyta</taxon>
        <taxon>Magnoliopsida</taxon>
        <taxon>eudicotyledons</taxon>
        <taxon>Gunneridae</taxon>
        <taxon>Pentapetalae</taxon>
        <taxon>asterids</taxon>
        <taxon>campanulids</taxon>
        <taxon>Asterales</taxon>
        <taxon>Asteraceae</taxon>
        <taxon>Carduoideae</taxon>
        <taxon>Cardueae</taxon>
        <taxon>Centaureinae</taxon>
        <taxon>Centaurea</taxon>
    </lineage>
</organism>
<dbReference type="Gene3D" id="1.20.1280.50">
    <property type="match status" value="1"/>
</dbReference>
<accession>A0AA38TKD7</accession>
<dbReference type="Pfam" id="PF00646">
    <property type="entry name" value="F-box"/>
    <property type="match status" value="1"/>
</dbReference>
<dbReference type="AlphaFoldDB" id="A0AA38TKD7"/>
<dbReference type="InterPro" id="IPR050796">
    <property type="entry name" value="SCF_F-box_component"/>
</dbReference>
<dbReference type="CDD" id="cd22157">
    <property type="entry name" value="F-box_AtFBW1-like"/>
    <property type="match status" value="1"/>
</dbReference>
<dbReference type="PANTHER" id="PTHR31672:SF13">
    <property type="entry name" value="F-BOX PROTEIN CPR30-LIKE"/>
    <property type="match status" value="1"/>
</dbReference>
<gene>
    <name evidence="2" type="ORF">OSB04_013217</name>
</gene>
<dbReference type="Proteomes" id="UP001172457">
    <property type="component" value="Chromosome 3"/>
</dbReference>
<comment type="caution">
    <text evidence="2">The sequence shown here is derived from an EMBL/GenBank/DDBJ whole genome shotgun (WGS) entry which is preliminary data.</text>
</comment>
<dbReference type="InterPro" id="IPR001810">
    <property type="entry name" value="F-box_dom"/>
</dbReference>
<evidence type="ECO:0000313" key="3">
    <source>
        <dbReference type="Proteomes" id="UP001172457"/>
    </source>
</evidence>
<feature type="domain" description="F-box" evidence="1">
    <location>
        <begin position="1"/>
        <end position="44"/>
    </location>
</feature>